<dbReference type="STRING" id="83784.SAMN05192564_11257"/>
<evidence type="ECO:0000313" key="12">
    <source>
        <dbReference type="EMBL" id="SEB23768.1"/>
    </source>
</evidence>
<dbReference type="GO" id="GO:0016887">
    <property type="term" value="F:ATP hydrolysis activity"/>
    <property type="evidence" value="ECO:0007669"/>
    <property type="project" value="InterPro"/>
</dbReference>
<evidence type="ECO:0000256" key="3">
    <source>
        <dbReference type="ARBA" id="ARBA00022448"/>
    </source>
</evidence>
<proteinExistence type="inferred from homology"/>
<dbReference type="GO" id="GO:0015424">
    <property type="term" value="F:ABC-type amino acid transporter activity"/>
    <property type="evidence" value="ECO:0007669"/>
    <property type="project" value="InterPro"/>
</dbReference>
<feature type="compositionally biased region" description="Low complexity" evidence="10">
    <location>
        <begin position="19"/>
        <end position="28"/>
    </location>
</feature>
<keyword evidence="5" id="KW-0997">Cell inner membrane</keyword>
<keyword evidence="4" id="KW-1003">Cell membrane</keyword>
<dbReference type="Gene3D" id="3.40.50.300">
    <property type="entry name" value="P-loop containing nucleotide triphosphate hydrolases"/>
    <property type="match status" value="1"/>
</dbReference>
<evidence type="ECO:0000313" key="13">
    <source>
        <dbReference type="Proteomes" id="UP000198638"/>
    </source>
</evidence>
<comment type="subcellular location">
    <subcellularLocation>
        <location evidence="1">Cell membrane</location>
        <topology evidence="1">Peripheral membrane protein</topology>
    </subcellularLocation>
</comment>
<evidence type="ECO:0000256" key="10">
    <source>
        <dbReference type="SAM" id="MobiDB-lite"/>
    </source>
</evidence>
<reference evidence="13" key="1">
    <citation type="submission" date="2016-10" db="EMBL/GenBank/DDBJ databases">
        <authorList>
            <person name="Varghese N."/>
            <person name="Submissions S."/>
        </authorList>
    </citation>
    <scope>NUCLEOTIDE SEQUENCE [LARGE SCALE GENOMIC DNA]</scope>
    <source>
        <strain evidence="13">LMG 24000</strain>
    </source>
</reference>
<dbReference type="SMART" id="SM00382">
    <property type="entry name" value="AAA"/>
    <property type="match status" value="1"/>
</dbReference>
<dbReference type="FunFam" id="3.40.50.300:FF:000020">
    <property type="entry name" value="Amino acid ABC transporter ATP-binding component"/>
    <property type="match status" value="1"/>
</dbReference>
<evidence type="ECO:0000256" key="6">
    <source>
        <dbReference type="ARBA" id="ARBA00022741"/>
    </source>
</evidence>
<name>A0A1H4HRT5_9BURK</name>
<evidence type="ECO:0000256" key="8">
    <source>
        <dbReference type="ARBA" id="ARBA00022970"/>
    </source>
</evidence>
<dbReference type="InterPro" id="IPR003593">
    <property type="entry name" value="AAA+_ATPase"/>
</dbReference>
<dbReference type="PIRSF" id="PIRSF039085">
    <property type="entry name" value="ABC_ATPase_HisP"/>
    <property type="match status" value="1"/>
</dbReference>
<dbReference type="GO" id="GO:0005524">
    <property type="term" value="F:ATP binding"/>
    <property type="evidence" value="ECO:0007669"/>
    <property type="project" value="UniProtKB-KW"/>
</dbReference>
<keyword evidence="9" id="KW-0472">Membrane</keyword>
<keyword evidence="13" id="KW-1185">Reference proteome</keyword>
<keyword evidence="3" id="KW-0813">Transport</keyword>
<dbReference type="PANTHER" id="PTHR43166">
    <property type="entry name" value="AMINO ACID IMPORT ATP-BINDING PROTEIN"/>
    <property type="match status" value="1"/>
</dbReference>
<keyword evidence="6" id="KW-0547">Nucleotide-binding</keyword>
<gene>
    <name evidence="12" type="ORF">SAMN05192564_11257</name>
</gene>
<accession>A0A1H4HRT5</accession>
<evidence type="ECO:0000256" key="1">
    <source>
        <dbReference type="ARBA" id="ARBA00004202"/>
    </source>
</evidence>
<dbReference type="InterPro" id="IPR003439">
    <property type="entry name" value="ABC_transporter-like_ATP-bd"/>
</dbReference>
<comment type="similarity">
    <text evidence="2">Belongs to the ABC transporter superfamily.</text>
</comment>
<dbReference type="PROSITE" id="PS50893">
    <property type="entry name" value="ABC_TRANSPORTER_2"/>
    <property type="match status" value="1"/>
</dbReference>
<evidence type="ECO:0000256" key="4">
    <source>
        <dbReference type="ARBA" id="ARBA00022475"/>
    </source>
</evidence>
<dbReference type="CDD" id="cd03262">
    <property type="entry name" value="ABC_HisP_GlnQ"/>
    <property type="match status" value="1"/>
</dbReference>
<dbReference type="PANTHER" id="PTHR43166:SF9">
    <property type="entry name" value="GLUTAMATE_ASPARTATE IMPORT ATP-BINDING PROTEIN GLTL"/>
    <property type="match status" value="1"/>
</dbReference>
<organism evidence="12 13">
    <name type="scientific">Paraburkholderia sartisoli</name>
    <dbReference type="NCBI Taxonomy" id="83784"/>
    <lineage>
        <taxon>Bacteria</taxon>
        <taxon>Pseudomonadati</taxon>
        <taxon>Pseudomonadota</taxon>
        <taxon>Betaproteobacteria</taxon>
        <taxon>Burkholderiales</taxon>
        <taxon>Burkholderiaceae</taxon>
        <taxon>Paraburkholderia</taxon>
    </lineage>
</organism>
<keyword evidence="7 12" id="KW-0067">ATP-binding</keyword>
<dbReference type="Proteomes" id="UP000198638">
    <property type="component" value="Unassembled WGS sequence"/>
</dbReference>
<dbReference type="InterPro" id="IPR050086">
    <property type="entry name" value="MetN_ABC_transporter-like"/>
</dbReference>
<dbReference type="AlphaFoldDB" id="A0A1H4HRT5"/>
<dbReference type="InterPro" id="IPR017871">
    <property type="entry name" value="ABC_transporter-like_CS"/>
</dbReference>
<sequence>MKPGTTPDVHMNAMTDMPSSLSSSGSSRAASAPLIEVRDLRKRFGENEVLRGVNLDIGKSEVVCIIGPSGSGKSTLLRCLAALETYDQGDVRIEGELLGYSERNGKRVRASQGDINRVRRNVGMVFQQFNLWPHMTALGNVMEALRRVRNLSGDVARTRALAMLDTVGLAHKGDAYPAKLSGGQQQRVAIARALAMEPHIMLFDEPTSALDPELVGEVLQVMKQLARDGMTMAVVTHEMGFAAQVADKVVFIDEGRIAVEGNPRDVFHDARQPRLRQFLQNYIDRNAFWTQSSADGEPA</sequence>
<dbReference type="EMBL" id="FNRQ01000012">
    <property type="protein sequence ID" value="SEB23768.1"/>
    <property type="molecule type" value="Genomic_DNA"/>
</dbReference>
<evidence type="ECO:0000256" key="2">
    <source>
        <dbReference type="ARBA" id="ARBA00005417"/>
    </source>
</evidence>
<feature type="domain" description="ABC transporter" evidence="11">
    <location>
        <begin position="35"/>
        <end position="279"/>
    </location>
</feature>
<dbReference type="InterPro" id="IPR030679">
    <property type="entry name" value="ABC_ATPase_HisP-typ"/>
</dbReference>
<dbReference type="InterPro" id="IPR027417">
    <property type="entry name" value="P-loop_NTPase"/>
</dbReference>
<dbReference type="Pfam" id="PF00005">
    <property type="entry name" value="ABC_tran"/>
    <property type="match status" value="1"/>
</dbReference>
<feature type="region of interest" description="Disordered" evidence="10">
    <location>
        <begin position="1"/>
        <end position="28"/>
    </location>
</feature>
<dbReference type="PROSITE" id="PS00211">
    <property type="entry name" value="ABC_TRANSPORTER_1"/>
    <property type="match status" value="1"/>
</dbReference>
<evidence type="ECO:0000259" key="11">
    <source>
        <dbReference type="PROSITE" id="PS50893"/>
    </source>
</evidence>
<evidence type="ECO:0000256" key="5">
    <source>
        <dbReference type="ARBA" id="ARBA00022519"/>
    </source>
</evidence>
<dbReference type="GO" id="GO:0005886">
    <property type="term" value="C:plasma membrane"/>
    <property type="evidence" value="ECO:0007669"/>
    <property type="project" value="UniProtKB-SubCell"/>
</dbReference>
<protein>
    <submittedName>
        <fullName evidence="12">Amino acid ABC transporter ATP-binding protein, PAAT family</fullName>
    </submittedName>
</protein>
<dbReference type="SUPFAM" id="SSF52540">
    <property type="entry name" value="P-loop containing nucleoside triphosphate hydrolases"/>
    <property type="match status" value="1"/>
</dbReference>
<evidence type="ECO:0000256" key="7">
    <source>
        <dbReference type="ARBA" id="ARBA00022840"/>
    </source>
</evidence>
<keyword evidence="8" id="KW-0029">Amino-acid transport</keyword>
<evidence type="ECO:0000256" key="9">
    <source>
        <dbReference type="ARBA" id="ARBA00023136"/>
    </source>
</evidence>